<keyword evidence="3" id="KW-0597">Phosphoprotein</keyword>
<dbReference type="SUPFAM" id="SSF52151">
    <property type="entry name" value="FabD/lysophospholipase-like"/>
    <property type="match status" value="1"/>
</dbReference>
<keyword evidence="7" id="KW-0012">Acyltransferase</keyword>
<dbReference type="InterPro" id="IPR009081">
    <property type="entry name" value="PP-bd_ACP"/>
</dbReference>
<evidence type="ECO:0000256" key="3">
    <source>
        <dbReference type="ARBA" id="ARBA00022553"/>
    </source>
</evidence>
<dbReference type="SUPFAM" id="SSF53901">
    <property type="entry name" value="Thiolase-like"/>
    <property type="match status" value="1"/>
</dbReference>
<dbReference type="Pfam" id="PF02801">
    <property type="entry name" value="Ketoacyl-synt_C"/>
    <property type="match status" value="1"/>
</dbReference>
<dbReference type="GO" id="GO:0006633">
    <property type="term" value="P:fatty acid biosynthetic process"/>
    <property type="evidence" value="ECO:0007669"/>
    <property type="project" value="InterPro"/>
</dbReference>
<dbReference type="InterPro" id="IPR001227">
    <property type="entry name" value="Ac_transferase_dom_sf"/>
</dbReference>
<dbReference type="SMART" id="SM00825">
    <property type="entry name" value="PKS_KS"/>
    <property type="match status" value="1"/>
</dbReference>
<dbReference type="Pfam" id="PF16197">
    <property type="entry name" value="KAsynt_C_assoc"/>
    <property type="match status" value="1"/>
</dbReference>
<dbReference type="PROSITE" id="PS52004">
    <property type="entry name" value="KS3_2"/>
    <property type="match status" value="1"/>
</dbReference>
<evidence type="ECO:0000256" key="4">
    <source>
        <dbReference type="ARBA" id="ARBA00022679"/>
    </source>
</evidence>
<dbReference type="InterPro" id="IPR014031">
    <property type="entry name" value="Ketoacyl_synth_C"/>
</dbReference>
<dbReference type="Gene3D" id="1.10.1200.10">
    <property type="entry name" value="ACP-like"/>
    <property type="match status" value="1"/>
</dbReference>
<comment type="cofactor">
    <cofactor evidence="1">
        <name>pantetheine 4'-phosphate</name>
        <dbReference type="ChEBI" id="CHEBI:47942"/>
    </cofactor>
</comment>
<dbReference type="Gene3D" id="3.40.47.10">
    <property type="match status" value="1"/>
</dbReference>
<accession>A0A9X0HZB1</accession>
<protein>
    <submittedName>
        <fullName evidence="11">Beta-ketoacyl synthase</fullName>
    </submittedName>
</protein>
<dbReference type="InterPro" id="IPR050091">
    <property type="entry name" value="PKS_NRPS_Biosynth_Enz"/>
</dbReference>
<proteinExistence type="predicted"/>
<dbReference type="PROSITE" id="PS00606">
    <property type="entry name" value="KS3_1"/>
    <property type="match status" value="1"/>
</dbReference>
<dbReference type="RefSeq" id="WP_013733051.1">
    <property type="nucleotide sequence ID" value="NZ_LMWI01000002.1"/>
</dbReference>
<evidence type="ECO:0000256" key="7">
    <source>
        <dbReference type="ARBA" id="ARBA00023315"/>
    </source>
</evidence>
<dbReference type="SMART" id="SM00827">
    <property type="entry name" value="PKS_AT"/>
    <property type="match status" value="1"/>
</dbReference>
<dbReference type="Pfam" id="PF00109">
    <property type="entry name" value="ketoacyl-synt"/>
    <property type="match status" value="1"/>
</dbReference>
<sequence length="992" mass="104667">MSETREEKLVEYLKWVTGELQETKAQLARARAEREPIAIVSAACRLPGDVHSPEDLWRVVVDGVDAIGDVPTDRGWAVHEVYADAPAHRPLGGFLSDAAGFDAAFFGIGPHEATAMDPQHRLLLESSWEAVERAGIDPTTLRGSATGVYAGLVSQNYAAYGTPPELNGHLMTGTATSVASGRIAYLLGLRGPAVTLDTACSSSLVALHLAAQALRRGECDLALAGGATVMATPALLAEFVTQGGLSPDARCKAFAAAADGTGFAEGVGVLVLERLADARRHHRRVLAVLRGSAVNQDGASNGLTAPSGPAQEEVIRAALADAGLRPSDVDHVEAHGTGTRLGDPIEAAALLATYGQDRAEPLWLGSVKSNIGHTQTAAGVAGVIKVIEALRHERLPRTLHVDEPTPHVDWAAGKVRLLTEEQPWPRGKRRRVAGVSSFGISGTNAHVLIEEGDPEPPPTPPTPSAHPVAWLLGAKTDSALRAQAARLRQRFAVASHDPLDVAVALATTRTAFDRRAAVVAADHDGLLRGLDALAAGETTPGRAVRGPTAFLFSGQGSQRVGMGTELRRVFPAFRDAWREVADEVDRHLDQPLDRVLADEDLLLRTEYAQPALFTLEVALVRLLGGWGLRPDLLLGHSLGELVAAHVAGVLDLPDAVALVAARGAAMQAAPAEGAMVAIRAAADEVRASLAGREHEVSVAAVNGPRSTVVSGDAGAVQEVAAHWAATGHRTSRLRVSHAFHSPHLDGVLDGFRAVAAGVRHHPPSIPVVSNLTGTVVEAFTAEHWVRHVRQEVRFAAGVSALTSAGVRRFVEVGPDAVLAALAGENAPGTPVVATLRRDESEALTVVRALAASHVTGARVDWRAFHDERTAAVPLPTYPFEHRRYWVSPPTGPAPTAPPPVADEPPRESTPHEERLLDLVRTHAAAVLGHDTPESVGPDDNFVEIGLSSFTALEVRNRLCEGTGLELSPLALFEHPTPAALAEHLRAVRAART</sequence>
<dbReference type="GO" id="GO:0004312">
    <property type="term" value="F:fatty acid synthase activity"/>
    <property type="evidence" value="ECO:0007669"/>
    <property type="project" value="TreeGrafter"/>
</dbReference>
<evidence type="ECO:0000256" key="6">
    <source>
        <dbReference type="ARBA" id="ARBA00023268"/>
    </source>
</evidence>
<dbReference type="InterPro" id="IPR014043">
    <property type="entry name" value="Acyl_transferase_dom"/>
</dbReference>
<keyword evidence="12" id="KW-1185">Reference proteome</keyword>
<evidence type="ECO:0000259" key="10">
    <source>
        <dbReference type="PROSITE" id="PS52004"/>
    </source>
</evidence>
<dbReference type="EMBL" id="LMWI01000002">
    <property type="protein sequence ID" value="KUJ43920.1"/>
    <property type="molecule type" value="Genomic_DNA"/>
</dbReference>
<feature type="region of interest" description="Disordered" evidence="8">
    <location>
        <begin position="888"/>
        <end position="910"/>
    </location>
</feature>
<dbReference type="Proteomes" id="UP000053246">
    <property type="component" value="Unassembled WGS sequence"/>
</dbReference>
<evidence type="ECO:0000313" key="12">
    <source>
        <dbReference type="Proteomes" id="UP000053246"/>
    </source>
</evidence>
<dbReference type="InterPro" id="IPR036736">
    <property type="entry name" value="ACP-like_sf"/>
</dbReference>
<dbReference type="GO" id="GO:0033068">
    <property type="term" value="P:macrolide biosynthetic process"/>
    <property type="evidence" value="ECO:0007669"/>
    <property type="project" value="UniProtKB-ARBA"/>
</dbReference>
<dbReference type="Pfam" id="PF00698">
    <property type="entry name" value="Acyl_transf_1"/>
    <property type="match status" value="1"/>
</dbReference>
<dbReference type="GO" id="GO:0004315">
    <property type="term" value="F:3-oxoacyl-[acyl-carrier-protein] synthase activity"/>
    <property type="evidence" value="ECO:0007669"/>
    <property type="project" value="InterPro"/>
</dbReference>
<evidence type="ECO:0000256" key="1">
    <source>
        <dbReference type="ARBA" id="ARBA00001957"/>
    </source>
</evidence>
<feature type="domain" description="Carrier" evidence="9">
    <location>
        <begin position="913"/>
        <end position="988"/>
    </location>
</feature>
<dbReference type="SMART" id="SM00823">
    <property type="entry name" value="PKS_PP"/>
    <property type="match status" value="1"/>
</dbReference>
<keyword evidence="4" id="KW-0808">Transferase</keyword>
<dbReference type="InterPro" id="IPR016035">
    <property type="entry name" value="Acyl_Trfase/lysoPLipase"/>
</dbReference>
<dbReference type="SUPFAM" id="SSF47336">
    <property type="entry name" value="ACP-like"/>
    <property type="match status" value="1"/>
</dbReference>
<dbReference type="FunFam" id="3.40.47.10:FF:000019">
    <property type="entry name" value="Polyketide synthase type I"/>
    <property type="match status" value="1"/>
</dbReference>
<dbReference type="Gene3D" id="3.30.70.3290">
    <property type="match status" value="1"/>
</dbReference>
<dbReference type="InterPro" id="IPR016036">
    <property type="entry name" value="Malonyl_transacylase_ACP-bd"/>
</dbReference>
<dbReference type="CDD" id="cd00833">
    <property type="entry name" value="PKS"/>
    <property type="match status" value="1"/>
</dbReference>
<dbReference type="InterPro" id="IPR032821">
    <property type="entry name" value="PKS_assoc"/>
</dbReference>
<reference evidence="11 12" key="1">
    <citation type="submission" date="2015-10" db="EMBL/GenBank/DDBJ databases">
        <authorList>
            <person name="Ju K.-S."/>
            <person name="Doroghazi J.R."/>
            <person name="Metcalf W.W."/>
        </authorList>
    </citation>
    <scope>NUCLEOTIDE SEQUENCE [LARGE SCALE GENOMIC DNA]</scope>
    <source>
        <strain evidence="11 12">NRRL B-24793</strain>
    </source>
</reference>
<dbReference type="InterPro" id="IPR018201">
    <property type="entry name" value="Ketoacyl_synth_AS"/>
</dbReference>
<organism evidence="11 12">
    <name type="scientific">Micromonospora maris</name>
    <dbReference type="NCBI Taxonomy" id="1003110"/>
    <lineage>
        <taxon>Bacteria</taxon>
        <taxon>Bacillati</taxon>
        <taxon>Actinomycetota</taxon>
        <taxon>Actinomycetes</taxon>
        <taxon>Micromonosporales</taxon>
        <taxon>Micromonosporaceae</taxon>
        <taxon>Micromonospora</taxon>
    </lineage>
</organism>
<dbReference type="SMART" id="SM01294">
    <property type="entry name" value="PKS_PP_betabranch"/>
    <property type="match status" value="1"/>
</dbReference>
<evidence type="ECO:0000259" key="9">
    <source>
        <dbReference type="PROSITE" id="PS50075"/>
    </source>
</evidence>
<name>A0A9X0HZB1_9ACTN</name>
<dbReference type="InterPro" id="IPR020806">
    <property type="entry name" value="PKS_PP-bd"/>
</dbReference>
<dbReference type="PANTHER" id="PTHR43775">
    <property type="entry name" value="FATTY ACID SYNTHASE"/>
    <property type="match status" value="1"/>
</dbReference>
<dbReference type="InterPro" id="IPR016039">
    <property type="entry name" value="Thiolase-like"/>
</dbReference>
<dbReference type="InterPro" id="IPR020841">
    <property type="entry name" value="PKS_Beta-ketoAc_synthase_dom"/>
</dbReference>
<dbReference type="Gene3D" id="3.40.366.10">
    <property type="entry name" value="Malonyl-Coenzyme A Acyl Carrier Protein, domain 2"/>
    <property type="match status" value="1"/>
</dbReference>
<feature type="domain" description="Ketosynthase family 3 (KS3)" evidence="10">
    <location>
        <begin position="34"/>
        <end position="451"/>
    </location>
</feature>
<dbReference type="AlphaFoldDB" id="A0A9X0HZB1"/>
<keyword evidence="5" id="KW-0045">Antibiotic biosynthesis</keyword>
<dbReference type="InterPro" id="IPR014030">
    <property type="entry name" value="Ketoacyl_synth_N"/>
</dbReference>
<evidence type="ECO:0000256" key="8">
    <source>
        <dbReference type="SAM" id="MobiDB-lite"/>
    </source>
</evidence>
<dbReference type="PANTHER" id="PTHR43775:SF51">
    <property type="entry name" value="INACTIVE PHENOLPHTHIOCEROL SYNTHESIS POLYKETIDE SYNTHASE TYPE I PKS1-RELATED"/>
    <property type="match status" value="1"/>
</dbReference>
<evidence type="ECO:0000256" key="2">
    <source>
        <dbReference type="ARBA" id="ARBA00022450"/>
    </source>
</evidence>
<dbReference type="SMR" id="A0A9X0HZB1"/>
<dbReference type="Pfam" id="PF00550">
    <property type="entry name" value="PP-binding"/>
    <property type="match status" value="1"/>
</dbReference>
<evidence type="ECO:0000256" key="5">
    <source>
        <dbReference type="ARBA" id="ARBA00023194"/>
    </source>
</evidence>
<gene>
    <name evidence="11" type="ORF">ADL17_11725</name>
</gene>
<keyword evidence="6" id="KW-0511">Multifunctional enzyme</keyword>
<dbReference type="PROSITE" id="PS50075">
    <property type="entry name" value="CARRIER"/>
    <property type="match status" value="1"/>
</dbReference>
<feature type="compositionally biased region" description="Pro residues" evidence="8">
    <location>
        <begin position="889"/>
        <end position="902"/>
    </location>
</feature>
<evidence type="ECO:0000313" key="11">
    <source>
        <dbReference type="EMBL" id="KUJ43920.1"/>
    </source>
</evidence>
<keyword evidence="2" id="KW-0596">Phosphopantetheine</keyword>
<comment type="caution">
    <text evidence="11">The sequence shown here is derived from an EMBL/GenBank/DDBJ whole genome shotgun (WGS) entry which is preliminary data.</text>
</comment>
<dbReference type="GO" id="GO:0031177">
    <property type="term" value="F:phosphopantetheine binding"/>
    <property type="evidence" value="ECO:0007669"/>
    <property type="project" value="InterPro"/>
</dbReference>
<dbReference type="SUPFAM" id="SSF55048">
    <property type="entry name" value="Probable ACP-binding domain of malonyl-CoA ACP transacylase"/>
    <property type="match status" value="1"/>
</dbReference>
<dbReference type="OMA" id="RDHCING"/>
<dbReference type="InterPro" id="IPR015083">
    <property type="entry name" value="NorB/c/GfsB-D-like_docking"/>
</dbReference>
<dbReference type="Pfam" id="PF08990">
    <property type="entry name" value="Docking"/>
    <property type="match status" value="1"/>
</dbReference>